<dbReference type="InterPro" id="IPR013320">
    <property type="entry name" value="ConA-like_dom_sf"/>
</dbReference>
<evidence type="ECO:0000256" key="1">
    <source>
        <dbReference type="PROSITE-ProRule" id="PRU00339"/>
    </source>
</evidence>
<accession>A0A9N9A4U9</accession>
<dbReference type="Proteomes" id="UP000789375">
    <property type="component" value="Unassembled WGS sequence"/>
</dbReference>
<dbReference type="InterPro" id="IPR019734">
    <property type="entry name" value="TPR_rpt"/>
</dbReference>
<dbReference type="Gene3D" id="2.60.120.920">
    <property type="match status" value="1"/>
</dbReference>
<dbReference type="EMBL" id="CAJVPP010000865">
    <property type="protein sequence ID" value="CAG8518043.1"/>
    <property type="molecule type" value="Genomic_DNA"/>
</dbReference>
<dbReference type="InterPro" id="IPR043136">
    <property type="entry name" value="B30.2/SPRY_sf"/>
</dbReference>
<dbReference type="PROSITE" id="PS50005">
    <property type="entry name" value="TPR"/>
    <property type="match status" value="1"/>
</dbReference>
<dbReference type="AlphaFoldDB" id="A0A9N9A4U9"/>
<keyword evidence="4" id="KW-1185">Reference proteome</keyword>
<organism evidence="3 4">
    <name type="scientific">Funneliformis mosseae</name>
    <name type="common">Endomycorrhizal fungus</name>
    <name type="synonym">Glomus mosseae</name>
    <dbReference type="NCBI Taxonomy" id="27381"/>
    <lineage>
        <taxon>Eukaryota</taxon>
        <taxon>Fungi</taxon>
        <taxon>Fungi incertae sedis</taxon>
        <taxon>Mucoromycota</taxon>
        <taxon>Glomeromycotina</taxon>
        <taxon>Glomeromycetes</taxon>
        <taxon>Glomerales</taxon>
        <taxon>Glomeraceae</taxon>
        <taxon>Funneliformis</taxon>
    </lineage>
</organism>
<dbReference type="Pfam" id="PF00622">
    <property type="entry name" value="SPRY"/>
    <property type="match status" value="1"/>
</dbReference>
<dbReference type="InterPro" id="IPR001870">
    <property type="entry name" value="B30.2/SPRY"/>
</dbReference>
<dbReference type="InterPro" id="IPR003877">
    <property type="entry name" value="SPRY_dom"/>
</dbReference>
<name>A0A9N9A4U9_FUNMO</name>
<protein>
    <submittedName>
        <fullName evidence="3">5764_t:CDS:1</fullName>
    </submittedName>
</protein>
<dbReference type="InterPro" id="IPR050618">
    <property type="entry name" value="Ubq-SigPath_Reg"/>
</dbReference>
<proteinExistence type="predicted"/>
<gene>
    <name evidence="3" type="ORF">FMOSSE_LOCUS4885</name>
</gene>
<dbReference type="PANTHER" id="PTHR12864">
    <property type="entry name" value="RAN BINDING PROTEIN 9-RELATED"/>
    <property type="match status" value="1"/>
</dbReference>
<sequence>MDLPTAWNIEYRRNLLRLNSDRLIMTYTDLGGIEYCAAIRANHPIPEQCGLFYFEVDIINKGENGMFEIGIGFCTQAASLNRLPASSWGYHGDDGKRFFNDTVGKPYGSKFMTGDTIGCCIKFRNNTAFYTRNGALHSEILKKALYPCVGLMSPGGSVGANFGYRNDYIDEFLKNNWAEILNPNNDKLISQQINRFSRSLEIKKNVLKYQGKLYFVIGEYEQALADLTKLLEFETQYICIKISSRNLLYD</sequence>
<feature type="domain" description="B30.2/SPRY" evidence="2">
    <location>
        <begin position="1"/>
        <end position="167"/>
    </location>
</feature>
<dbReference type="PROSITE" id="PS50188">
    <property type="entry name" value="B302_SPRY"/>
    <property type="match status" value="1"/>
</dbReference>
<evidence type="ECO:0000313" key="4">
    <source>
        <dbReference type="Proteomes" id="UP000789375"/>
    </source>
</evidence>
<keyword evidence="1" id="KW-0802">TPR repeat</keyword>
<evidence type="ECO:0000259" key="2">
    <source>
        <dbReference type="PROSITE" id="PS50188"/>
    </source>
</evidence>
<dbReference type="SUPFAM" id="SSF49899">
    <property type="entry name" value="Concanavalin A-like lectins/glucanases"/>
    <property type="match status" value="1"/>
</dbReference>
<feature type="repeat" description="TPR" evidence="1">
    <location>
        <begin position="204"/>
        <end position="237"/>
    </location>
</feature>
<dbReference type="SMART" id="SM00449">
    <property type="entry name" value="SPRY"/>
    <property type="match status" value="1"/>
</dbReference>
<reference evidence="3" key="1">
    <citation type="submission" date="2021-06" db="EMBL/GenBank/DDBJ databases">
        <authorList>
            <person name="Kallberg Y."/>
            <person name="Tangrot J."/>
            <person name="Rosling A."/>
        </authorList>
    </citation>
    <scope>NUCLEOTIDE SEQUENCE</scope>
    <source>
        <strain evidence="3">87-6 pot B 2015</strain>
    </source>
</reference>
<evidence type="ECO:0000313" key="3">
    <source>
        <dbReference type="EMBL" id="CAG8518043.1"/>
    </source>
</evidence>
<comment type="caution">
    <text evidence="3">The sequence shown here is derived from an EMBL/GenBank/DDBJ whole genome shotgun (WGS) entry which is preliminary data.</text>
</comment>